<evidence type="ECO:0000259" key="4">
    <source>
        <dbReference type="Pfam" id="PF01728"/>
    </source>
</evidence>
<dbReference type="Gene3D" id="3.40.50.150">
    <property type="entry name" value="Vaccinia Virus protein VP39"/>
    <property type="match status" value="1"/>
</dbReference>
<feature type="domain" description="Ribosomal RNA methyltransferase FtsJ" evidence="4">
    <location>
        <begin position="51"/>
        <end position="246"/>
    </location>
</feature>
<keyword evidence="6" id="KW-1185">Reference proteome</keyword>
<protein>
    <submittedName>
        <fullName evidence="5">TlyA family rRNA (Cytidine-2'-O)-methyltransferase</fullName>
    </submittedName>
</protein>
<dbReference type="EMBL" id="MCRM02000003">
    <property type="protein sequence ID" value="PNV76362.1"/>
    <property type="molecule type" value="Genomic_DNA"/>
</dbReference>
<dbReference type="InterPro" id="IPR002877">
    <property type="entry name" value="RNA_MeTrfase_FtsJ_dom"/>
</dbReference>
<dbReference type="Gene3D" id="3.10.290.10">
    <property type="entry name" value="RNA-binding S4 domain"/>
    <property type="match status" value="1"/>
</dbReference>
<evidence type="ECO:0000313" key="6">
    <source>
        <dbReference type="Proteomes" id="UP000094669"/>
    </source>
</evidence>
<dbReference type="Proteomes" id="UP000094669">
    <property type="component" value="Unassembled WGS sequence"/>
</dbReference>
<keyword evidence="1 3" id="KW-0694">RNA-binding</keyword>
<accession>A0ABX4YM47</accession>
<evidence type="ECO:0000256" key="3">
    <source>
        <dbReference type="PROSITE-ProRule" id="PRU00182"/>
    </source>
</evidence>
<dbReference type="InterPro" id="IPR029063">
    <property type="entry name" value="SAM-dependent_MTases_sf"/>
</dbReference>
<comment type="caution">
    <text evidence="5">The sequence shown here is derived from an EMBL/GenBank/DDBJ whole genome shotgun (WGS) entry which is preliminary data.</text>
</comment>
<name>A0ABX4YM47_9LEPT</name>
<evidence type="ECO:0000256" key="2">
    <source>
        <dbReference type="ARBA" id="ARBA00029460"/>
    </source>
</evidence>
<dbReference type="PANTHER" id="PTHR32319">
    <property type="entry name" value="BACTERIAL HEMOLYSIN-LIKE PROTEIN"/>
    <property type="match status" value="1"/>
</dbReference>
<evidence type="ECO:0000313" key="5">
    <source>
        <dbReference type="EMBL" id="PNV76362.1"/>
    </source>
</evidence>
<proteinExistence type="inferred from homology"/>
<gene>
    <name evidence="5" type="ORF">BES34_003920</name>
</gene>
<dbReference type="PANTHER" id="PTHR32319:SF0">
    <property type="entry name" value="BACTERIAL HEMOLYSIN-LIKE PROTEIN"/>
    <property type="match status" value="1"/>
</dbReference>
<sequence length="256" mass="28782">MLDRGLAKDITLARSLILSGSVLVNDRVVDKVGLLISDSSEIRIREIIPKYVSRGAFKLKEALTKFNISVDGKLCIDWGASTGGFTQVLLEEGAVAIFAFDVGYGQMASRIAMDPRVSVQDRFHIRDTTWDLLIQLWEKHSPTPFPKEIFLTMDLSFISLRSVLPTVKRLHDENPRISWTGVSLFKPQFEVEKSDLEKGVVKDPRVRARALRSFLRFLKSEIGTNLHGLVESPIAGREGNQEILVYWTLDAALDRA</sequence>
<dbReference type="PROSITE" id="PS50889">
    <property type="entry name" value="S4"/>
    <property type="match status" value="1"/>
</dbReference>
<dbReference type="SUPFAM" id="SSF53335">
    <property type="entry name" value="S-adenosyl-L-methionine-dependent methyltransferases"/>
    <property type="match status" value="1"/>
</dbReference>
<reference evidence="5" key="1">
    <citation type="submission" date="2018-01" db="EMBL/GenBank/DDBJ databases">
        <title>Genomic characterization of Leptospira inadai serogroup Lyme isolated from captured rat in Brazil and comparative analysis with human reference strain.</title>
        <authorList>
            <person name="Moreno L.Z."/>
            <person name="Loureiro A.P."/>
            <person name="Miraglia F."/>
            <person name="Kremer F.S."/>
            <person name="Eslabao M.R."/>
            <person name="Dellagostin O.A."/>
            <person name="Lilenbaum W."/>
            <person name="Moreno A.M."/>
        </authorList>
    </citation>
    <scope>NUCLEOTIDE SEQUENCE [LARGE SCALE GENOMIC DNA]</scope>
    <source>
        <strain evidence="5">M34/99</strain>
    </source>
</reference>
<dbReference type="SUPFAM" id="SSF55174">
    <property type="entry name" value="Alpha-L RNA-binding motif"/>
    <property type="match status" value="1"/>
</dbReference>
<dbReference type="InterPro" id="IPR047048">
    <property type="entry name" value="TlyA"/>
</dbReference>
<organism evidence="5 6">
    <name type="scientific">Leptospira inadai serovar Lyme</name>
    <dbReference type="NCBI Taxonomy" id="293084"/>
    <lineage>
        <taxon>Bacteria</taxon>
        <taxon>Pseudomonadati</taxon>
        <taxon>Spirochaetota</taxon>
        <taxon>Spirochaetia</taxon>
        <taxon>Leptospirales</taxon>
        <taxon>Leptospiraceae</taxon>
        <taxon>Leptospira</taxon>
    </lineage>
</organism>
<comment type="similarity">
    <text evidence="2">Belongs to the TlyA family.</text>
</comment>
<dbReference type="Pfam" id="PF01728">
    <property type="entry name" value="FtsJ"/>
    <property type="match status" value="1"/>
</dbReference>
<dbReference type="InterPro" id="IPR036986">
    <property type="entry name" value="S4_RNA-bd_sf"/>
</dbReference>
<evidence type="ECO:0000256" key="1">
    <source>
        <dbReference type="ARBA" id="ARBA00022884"/>
    </source>
</evidence>